<evidence type="ECO:0000256" key="2">
    <source>
        <dbReference type="SAM" id="Phobius"/>
    </source>
</evidence>
<evidence type="ECO:0000313" key="6">
    <source>
        <dbReference type="Proteomes" id="UP000178129"/>
    </source>
</evidence>
<dbReference type="PROSITE" id="PS50213">
    <property type="entry name" value="FAS1"/>
    <property type="match status" value="1"/>
</dbReference>
<keyword evidence="2" id="KW-0472">Membrane</keyword>
<feature type="compositionally biased region" description="Low complexity" evidence="1">
    <location>
        <begin position="311"/>
        <end position="333"/>
    </location>
</feature>
<dbReference type="STRING" id="914237.A0A1E1K454"/>
<dbReference type="PANTHER" id="PTHR10900:SF77">
    <property type="entry name" value="FI19380P1"/>
    <property type="match status" value="1"/>
</dbReference>
<dbReference type="PANTHER" id="PTHR10900">
    <property type="entry name" value="PERIOSTIN-RELATED"/>
    <property type="match status" value="1"/>
</dbReference>
<evidence type="ECO:0000259" key="4">
    <source>
        <dbReference type="PROSITE" id="PS50213"/>
    </source>
</evidence>
<gene>
    <name evidence="5" type="ORF">RCO7_10202</name>
</gene>
<evidence type="ECO:0000256" key="3">
    <source>
        <dbReference type="SAM" id="SignalP"/>
    </source>
</evidence>
<keyword evidence="2" id="KW-1133">Transmembrane helix</keyword>
<dbReference type="InterPro" id="IPR050904">
    <property type="entry name" value="Adhesion/Biosynth-related"/>
</dbReference>
<feature type="transmembrane region" description="Helical" evidence="2">
    <location>
        <begin position="361"/>
        <end position="383"/>
    </location>
</feature>
<keyword evidence="3" id="KW-0732">Signal</keyword>
<feature type="region of interest" description="Disordered" evidence="1">
    <location>
        <begin position="307"/>
        <end position="354"/>
    </location>
</feature>
<reference evidence="6" key="1">
    <citation type="submission" date="2016-03" db="EMBL/GenBank/DDBJ databases">
        <authorList>
            <person name="Ploux O."/>
        </authorList>
    </citation>
    <scope>NUCLEOTIDE SEQUENCE [LARGE SCALE GENOMIC DNA]</scope>
    <source>
        <strain evidence="6">UK7</strain>
    </source>
</reference>
<dbReference type="InParanoid" id="A0A1E1K454"/>
<feature type="chain" id="PRO_5012972450" description="FAS1 domain-containing protein" evidence="3">
    <location>
        <begin position="16"/>
        <end position="468"/>
    </location>
</feature>
<dbReference type="AlphaFoldDB" id="A0A1E1K454"/>
<dbReference type="Gene3D" id="2.30.180.10">
    <property type="entry name" value="FAS1 domain"/>
    <property type="match status" value="2"/>
</dbReference>
<feature type="signal peptide" evidence="3">
    <location>
        <begin position="1"/>
        <end position="15"/>
    </location>
</feature>
<dbReference type="SUPFAM" id="SSF82153">
    <property type="entry name" value="FAS1 domain"/>
    <property type="match status" value="2"/>
</dbReference>
<feature type="region of interest" description="Disordered" evidence="1">
    <location>
        <begin position="448"/>
        <end position="468"/>
    </location>
</feature>
<feature type="compositionally biased region" description="Basic and acidic residues" evidence="1">
    <location>
        <begin position="457"/>
        <end position="468"/>
    </location>
</feature>
<dbReference type="InterPro" id="IPR000782">
    <property type="entry name" value="FAS1_domain"/>
</dbReference>
<dbReference type="EMBL" id="FJUW01000006">
    <property type="protein sequence ID" value="CZS92782.1"/>
    <property type="molecule type" value="Genomic_DNA"/>
</dbReference>
<organism evidence="5 6">
    <name type="scientific">Rhynchosporium graminicola</name>
    <dbReference type="NCBI Taxonomy" id="2792576"/>
    <lineage>
        <taxon>Eukaryota</taxon>
        <taxon>Fungi</taxon>
        <taxon>Dikarya</taxon>
        <taxon>Ascomycota</taxon>
        <taxon>Pezizomycotina</taxon>
        <taxon>Leotiomycetes</taxon>
        <taxon>Helotiales</taxon>
        <taxon>Ploettnerulaceae</taxon>
        <taxon>Rhynchosporium</taxon>
    </lineage>
</organism>
<dbReference type="Proteomes" id="UP000178129">
    <property type="component" value="Unassembled WGS sequence"/>
</dbReference>
<evidence type="ECO:0000256" key="1">
    <source>
        <dbReference type="SAM" id="MobiDB-lite"/>
    </source>
</evidence>
<dbReference type="Pfam" id="PF02469">
    <property type="entry name" value="Fasciclin"/>
    <property type="match status" value="2"/>
</dbReference>
<keyword evidence="2" id="KW-0812">Transmembrane</keyword>
<name>A0A1E1K454_9HELO</name>
<sequence length="468" mass="50099">MKVPWIITLVPSTFAITLLQVLQTNPELSTLYGYVNASADATAFLASSNNFTFLAPSNNAISTLVKRKGNATLTGDLILASLQYGMLKGGYPTLSFSDASQYVHTNLANPGYSNVTGGQVLELTADEGGNAQVVSGNKTTSNVADELLCSGGIVHIIDKVLSIPDPAVLQISAAKMEYFVSILSTAGYLNTEKADYVDGIMRLPDVTYFIPNSAAALADATLKAGNSTAEELKAVFQYHVVPGFLGYSNVLKDGMSLKTQEGKNLTITMQDGEIFVNSAKVVASDYVVANGVVHVIDSLLDHFNNSPPPKANKNSDLITSSSSLTNSSTTSDSAPAPKSFDTSSPDRKISSSQGLSTGTKIAIGVGVGVGSLLPLAVIIGFLIRKHKNENKWNKYKESDLISNTDSAPSEMESFYLHGGTIHKKDNGYATEYRVEKIDRHRMSIGPEIPIRSPGRALRREKSEHESYL</sequence>
<evidence type="ECO:0000313" key="5">
    <source>
        <dbReference type="EMBL" id="CZS92782.1"/>
    </source>
</evidence>
<feature type="domain" description="FAS1" evidence="4">
    <location>
        <begin position="15"/>
        <end position="300"/>
    </location>
</feature>
<comment type="caution">
    <text evidence="5">The sequence shown here is derived from an EMBL/GenBank/DDBJ whole genome shotgun (WGS) entry which is preliminary data.</text>
</comment>
<dbReference type="GO" id="GO:0016236">
    <property type="term" value="P:macroautophagy"/>
    <property type="evidence" value="ECO:0007669"/>
    <property type="project" value="TreeGrafter"/>
</dbReference>
<keyword evidence="6" id="KW-1185">Reference proteome</keyword>
<dbReference type="InterPro" id="IPR036378">
    <property type="entry name" value="FAS1_dom_sf"/>
</dbReference>
<accession>A0A1E1K454</accession>
<proteinExistence type="predicted"/>
<protein>
    <recommendedName>
        <fullName evidence="4">FAS1 domain-containing protein</fullName>
    </recommendedName>
</protein>
<dbReference type="SMART" id="SM00554">
    <property type="entry name" value="FAS1"/>
    <property type="match status" value="2"/>
</dbReference>
<dbReference type="GO" id="GO:0000329">
    <property type="term" value="C:fungal-type vacuole membrane"/>
    <property type="evidence" value="ECO:0007669"/>
    <property type="project" value="TreeGrafter"/>
</dbReference>